<dbReference type="InterPro" id="IPR051549">
    <property type="entry name" value="PEP_Utilizing_Enz"/>
</dbReference>
<proteinExistence type="predicted"/>
<accession>A0A918XFP2</accession>
<dbReference type="InterPro" id="IPR013815">
    <property type="entry name" value="ATP_grasp_subdomain_1"/>
</dbReference>
<sequence length="823" mass="88969">MSEHAHGHVIDLDAITPDMRDSVGGKAAGLAAVLRAGENVPPGFCVTTGAHRSRKIPEEAVAAAYERLGGGTVAVRSSATAEDLTEASFAGQQDTYLDVQGTDALLRAIQRCWDSLWTERAVAYRRNFGIPDDSVSMAVVVQRMLQPRTAGVLFTADPVTGTRDTTVVDAVRGPGTGVVDGSAHPDHYVRGTDGHVTGPDDGCLTPAEVESLHEAGQRLQAAQHGPRDIEWALDTGGTRWILQSRAVTTLFPLPPRSEETRVYLEGGHMQGMLRPFTPMGMSVLRSAADNWVASTGLGTSSAGAKALVIDIGGRFYLDVTRLVRTPWVRGTLPRAMELYGPRTMRAFERLLSDPRFTPLPASSALTTATRAALRCLPLAAGVLRSAVSSFVDPEGTRKHLFRLGAEMSAETDRGPEEPDRAAALLDRSEKLQHRALDTVTGMLGPVYAGLVAARLPRAVLAGIAEEGEVEAVLRGMPYNITTEMDLDLWRVSRRATDHIDLFLGHDPEELAARHHQGDLPDIGLDGFLERYGRRAAAEIDVGVPRWEEDPTPVFALLANYLRVTRPDDSPGRRFERAARDAERTRADLVARARRRSPWRATVADFLFDRARKLCGLREYPKFVWLHAIAETRRELLCVGIDLAERGLLERAEDIMFLDLAEADRAVAGEDPRATVARRRAEYRRELRRRHVPPLLLSDGTDLEAALPAPDPGDGTLVGVPAAPGTATGRVRVIRDPLGTSLEPGDVLVAPTTDPGWTPLFMTASALVVETGSTVAHGPTVAREYGMPAVISLRGATESLREGQTVTVDGYAGTVRVEDASGAG</sequence>
<dbReference type="Gene3D" id="3.30.1490.20">
    <property type="entry name" value="ATP-grasp fold, A domain"/>
    <property type="match status" value="2"/>
</dbReference>
<dbReference type="InterPro" id="IPR008279">
    <property type="entry name" value="PEP-util_enz_mobile_dom"/>
</dbReference>
<dbReference type="EMBL" id="BMXL01000016">
    <property type="protein sequence ID" value="GHD29569.1"/>
    <property type="molecule type" value="Genomic_DNA"/>
</dbReference>
<dbReference type="RefSeq" id="WP_193518183.1">
    <property type="nucleotide sequence ID" value="NZ_BMXL01000016.1"/>
</dbReference>
<protein>
    <submittedName>
        <fullName evidence="3">Phosphoenolpyruvate synthase</fullName>
    </submittedName>
</protein>
<dbReference type="Gene3D" id="3.30.470.20">
    <property type="entry name" value="ATP-grasp fold, B domain"/>
    <property type="match status" value="2"/>
</dbReference>
<name>A0A918XFP2_9ACTN</name>
<dbReference type="PANTHER" id="PTHR43615">
    <property type="entry name" value="PHOSPHOENOLPYRUVATE SYNTHASE-RELATED"/>
    <property type="match status" value="1"/>
</dbReference>
<dbReference type="InterPro" id="IPR002192">
    <property type="entry name" value="PPDK_AMP/ATP-bd"/>
</dbReference>
<feature type="domain" description="PEP-utilising enzyme mobile" evidence="1">
    <location>
        <begin position="742"/>
        <end position="812"/>
    </location>
</feature>
<evidence type="ECO:0000259" key="1">
    <source>
        <dbReference type="Pfam" id="PF00391"/>
    </source>
</evidence>
<dbReference type="Gene3D" id="3.50.30.10">
    <property type="entry name" value="Phosphohistidine domain"/>
    <property type="match status" value="1"/>
</dbReference>
<dbReference type="SUPFAM" id="SSF52009">
    <property type="entry name" value="Phosphohistidine domain"/>
    <property type="match status" value="1"/>
</dbReference>
<dbReference type="AlphaFoldDB" id="A0A918XFP2"/>
<evidence type="ECO:0000313" key="4">
    <source>
        <dbReference type="Proteomes" id="UP000654947"/>
    </source>
</evidence>
<gene>
    <name evidence="3" type="ORF">GCM10007147_30690</name>
</gene>
<keyword evidence="4" id="KW-1185">Reference proteome</keyword>
<dbReference type="Pfam" id="PF00391">
    <property type="entry name" value="PEP-utilizers"/>
    <property type="match status" value="1"/>
</dbReference>
<comment type="caution">
    <text evidence="3">The sequence shown here is derived from an EMBL/GenBank/DDBJ whole genome shotgun (WGS) entry which is preliminary data.</text>
</comment>
<dbReference type="InterPro" id="IPR036637">
    <property type="entry name" value="Phosphohistidine_dom_sf"/>
</dbReference>
<dbReference type="Proteomes" id="UP000654947">
    <property type="component" value="Unassembled WGS sequence"/>
</dbReference>
<dbReference type="SUPFAM" id="SSF56059">
    <property type="entry name" value="Glutathione synthetase ATP-binding domain-like"/>
    <property type="match status" value="1"/>
</dbReference>
<evidence type="ECO:0000313" key="3">
    <source>
        <dbReference type="EMBL" id="GHD29569.1"/>
    </source>
</evidence>
<organism evidence="3 4">
    <name type="scientific">Nocardiopsis kunsanensis</name>
    <dbReference type="NCBI Taxonomy" id="141693"/>
    <lineage>
        <taxon>Bacteria</taxon>
        <taxon>Bacillati</taxon>
        <taxon>Actinomycetota</taxon>
        <taxon>Actinomycetes</taxon>
        <taxon>Streptosporangiales</taxon>
        <taxon>Nocardiopsidaceae</taxon>
        <taxon>Nocardiopsis</taxon>
    </lineage>
</organism>
<feature type="domain" description="Pyruvate phosphate dikinase AMP/ATP-binding" evidence="2">
    <location>
        <begin position="58"/>
        <end position="191"/>
    </location>
</feature>
<dbReference type="GO" id="GO:0005524">
    <property type="term" value="F:ATP binding"/>
    <property type="evidence" value="ECO:0007669"/>
    <property type="project" value="InterPro"/>
</dbReference>
<dbReference type="PANTHER" id="PTHR43615:SF1">
    <property type="entry name" value="PPDK_N DOMAIN-CONTAINING PROTEIN"/>
    <property type="match status" value="1"/>
</dbReference>
<dbReference type="GO" id="GO:0016301">
    <property type="term" value="F:kinase activity"/>
    <property type="evidence" value="ECO:0007669"/>
    <property type="project" value="InterPro"/>
</dbReference>
<reference evidence="3 4" key="1">
    <citation type="journal article" date="2014" name="Int. J. Syst. Evol. Microbiol.">
        <title>Complete genome sequence of Corynebacterium casei LMG S-19264T (=DSM 44701T), isolated from a smear-ripened cheese.</title>
        <authorList>
            <consortium name="US DOE Joint Genome Institute (JGI-PGF)"/>
            <person name="Walter F."/>
            <person name="Albersmeier A."/>
            <person name="Kalinowski J."/>
            <person name="Ruckert C."/>
        </authorList>
    </citation>
    <scope>NUCLEOTIDE SEQUENCE [LARGE SCALE GENOMIC DNA]</scope>
    <source>
        <strain evidence="3 4">KCTC 19473</strain>
    </source>
</reference>
<evidence type="ECO:0000259" key="2">
    <source>
        <dbReference type="Pfam" id="PF01326"/>
    </source>
</evidence>
<dbReference type="Pfam" id="PF01326">
    <property type="entry name" value="PPDK_N"/>
    <property type="match status" value="1"/>
</dbReference>